<dbReference type="EMBL" id="BAABRU010000008">
    <property type="protein sequence ID" value="GAA5528748.1"/>
    <property type="molecule type" value="Genomic_DNA"/>
</dbReference>
<protein>
    <recommendedName>
        <fullName evidence="4">Secreted protein</fullName>
    </recommendedName>
</protein>
<name>A0ABP9X1N5_9CHLR</name>
<reference evidence="2 3" key="1">
    <citation type="submission" date="2024-02" db="EMBL/GenBank/DDBJ databases">
        <title>Herpetosiphon gulosus NBRC 112829.</title>
        <authorList>
            <person name="Ichikawa N."/>
            <person name="Katano-Makiyama Y."/>
            <person name="Hidaka K."/>
        </authorList>
    </citation>
    <scope>NUCLEOTIDE SEQUENCE [LARGE SCALE GENOMIC DNA]</scope>
    <source>
        <strain evidence="2 3">NBRC 112829</strain>
    </source>
</reference>
<dbReference type="RefSeq" id="WP_345722361.1">
    <property type="nucleotide sequence ID" value="NZ_BAABRU010000008.1"/>
</dbReference>
<feature type="signal peptide" evidence="1">
    <location>
        <begin position="1"/>
        <end position="29"/>
    </location>
</feature>
<evidence type="ECO:0000313" key="2">
    <source>
        <dbReference type="EMBL" id="GAA5528748.1"/>
    </source>
</evidence>
<dbReference type="Proteomes" id="UP001428290">
    <property type="component" value="Unassembled WGS sequence"/>
</dbReference>
<accession>A0ABP9X1N5</accession>
<keyword evidence="1" id="KW-0732">Signal</keyword>
<sequence>MPYRRVSRWLCLGLLLFSSMLVPSSTIFANDPNEIAEEDIIPDASSACPVTKSIDIAMYRNTPTEQYWSSDDIYTVGCLKNSAIKVKPPYCMSIRVRLLTKNIEPPQTVYLTDWQRICPNNKFIKVATNILPTTRYRLEVPYFNYWPIYDLPVRD</sequence>
<gene>
    <name evidence="2" type="ORF">Hgul01_02550</name>
</gene>
<evidence type="ECO:0008006" key="4">
    <source>
        <dbReference type="Google" id="ProtNLM"/>
    </source>
</evidence>
<comment type="caution">
    <text evidence="2">The sequence shown here is derived from an EMBL/GenBank/DDBJ whole genome shotgun (WGS) entry which is preliminary data.</text>
</comment>
<organism evidence="2 3">
    <name type="scientific">Herpetosiphon gulosus</name>
    <dbReference type="NCBI Taxonomy" id="1973496"/>
    <lineage>
        <taxon>Bacteria</taxon>
        <taxon>Bacillati</taxon>
        <taxon>Chloroflexota</taxon>
        <taxon>Chloroflexia</taxon>
        <taxon>Herpetosiphonales</taxon>
        <taxon>Herpetosiphonaceae</taxon>
        <taxon>Herpetosiphon</taxon>
    </lineage>
</organism>
<proteinExistence type="predicted"/>
<evidence type="ECO:0000313" key="3">
    <source>
        <dbReference type="Proteomes" id="UP001428290"/>
    </source>
</evidence>
<keyword evidence="3" id="KW-1185">Reference proteome</keyword>
<feature type="chain" id="PRO_5046455822" description="Secreted protein" evidence="1">
    <location>
        <begin position="30"/>
        <end position="155"/>
    </location>
</feature>
<evidence type="ECO:0000256" key="1">
    <source>
        <dbReference type="SAM" id="SignalP"/>
    </source>
</evidence>